<evidence type="ECO:0000313" key="4">
    <source>
        <dbReference type="EMBL" id="SNS13285.1"/>
    </source>
</evidence>
<dbReference type="PIRSF" id="PIRSF016184">
    <property type="entry name" value="PhzC_PhzF"/>
    <property type="match status" value="1"/>
</dbReference>
<dbReference type="NCBIfam" id="TIGR00654">
    <property type="entry name" value="PhzF_family"/>
    <property type="match status" value="1"/>
</dbReference>
<comment type="similarity">
    <text evidence="1">Belongs to the PhzF family.</text>
</comment>
<gene>
    <name evidence="4" type="ORF">SAMN04488107_1522</name>
</gene>
<keyword evidence="2" id="KW-0413">Isomerase</keyword>
<dbReference type="Pfam" id="PF02567">
    <property type="entry name" value="PhzC-PhzF"/>
    <property type="match status" value="1"/>
</dbReference>
<dbReference type="GO" id="GO:0016853">
    <property type="term" value="F:isomerase activity"/>
    <property type="evidence" value="ECO:0007669"/>
    <property type="project" value="UniProtKB-KW"/>
</dbReference>
<dbReference type="OrthoDB" id="9788221at2"/>
<sequence>MAGPEVLRYVAFSDDPSGGNPAGVVLDATGLSDERMLAIAAEVGFSETAFLLPRPDGLDARYFSPLAEVSFCGHATIATAVAHAERHGEGTLHLRTPAGEVPVRTERTPDGAWTATLTSVPPRTAALSEDDLDLLLALLRTSRDDLDPALPPRVAYAGAWHPVLPLASRARLAVLDYDMAGLGRLMADRGWTTVALVWRQDPVTFVARNPFPPGGVVEDPATGAAAAALGGYLREGGHVPAPSRLTVLQGADMGRPSTLSVYVPEGPGSGIEVSGRAVAIPG</sequence>
<dbReference type="PANTHER" id="PTHR13774">
    <property type="entry name" value="PHENAZINE BIOSYNTHESIS PROTEIN"/>
    <property type="match status" value="1"/>
</dbReference>
<evidence type="ECO:0000256" key="2">
    <source>
        <dbReference type="ARBA" id="ARBA00023235"/>
    </source>
</evidence>
<proteinExistence type="inferred from homology"/>
<dbReference type="InterPro" id="IPR003719">
    <property type="entry name" value="Phenazine_PhzF-like"/>
</dbReference>
<evidence type="ECO:0000256" key="3">
    <source>
        <dbReference type="PIRSR" id="PIRSR016184-1"/>
    </source>
</evidence>
<protein>
    <submittedName>
        <fullName evidence="4">Phenazine biosynthesis protein PhzF family</fullName>
    </submittedName>
</protein>
<dbReference type="EMBL" id="FZOH01000002">
    <property type="protein sequence ID" value="SNS13285.1"/>
    <property type="molecule type" value="Genomic_DNA"/>
</dbReference>
<dbReference type="GO" id="GO:0005737">
    <property type="term" value="C:cytoplasm"/>
    <property type="evidence" value="ECO:0007669"/>
    <property type="project" value="TreeGrafter"/>
</dbReference>
<name>A0A239BYZ3_9ACTN</name>
<organism evidence="4 5">
    <name type="scientific">Geodermatophilus saharensis</name>
    <dbReference type="NCBI Taxonomy" id="1137994"/>
    <lineage>
        <taxon>Bacteria</taxon>
        <taxon>Bacillati</taxon>
        <taxon>Actinomycetota</taxon>
        <taxon>Actinomycetes</taxon>
        <taxon>Geodermatophilales</taxon>
        <taxon>Geodermatophilaceae</taxon>
        <taxon>Geodermatophilus</taxon>
    </lineage>
</organism>
<dbReference type="SUPFAM" id="SSF54506">
    <property type="entry name" value="Diaminopimelate epimerase-like"/>
    <property type="match status" value="1"/>
</dbReference>
<evidence type="ECO:0000256" key="1">
    <source>
        <dbReference type="ARBA" id="ARBA00008270"/>
    </source>
</evidence>
<feature type="active site" evidence="3">
    <location>
        <position position="47"/>
    </location>
</feature>
<accession>A0A239BYZ3</accession>
<reference evidence="5" key="1">
    <citation type="submission" date="2017-06" db="EMBL/GenBank/DDBJ databases">
        <authorList>
            <person name="Varghese N."/>
            <person name="Submissions S."/>
        </authorList>
    </citation>
    <scope>NUCLEOTIDE SEQUENCE [LARGE SCALE GENOMIC DNA]</scope>
    <source>
        <strain evidence="5">DSM 45423</strain>
    </source>
</reference>
<keyword evidence="5" id="KW-1185">Reference proteome</keyword>
<dbReference type="Proteomes" id="UP000198386">
    <property type="component" value="Unassembled WGS sequence"/>
</dbReference>
<dbReference type="Gene3D" id="3.10.310.10">
    <property type="entry name" value="Diaminopimelate Epimerase, Chain A, domain 1"/>
    <property type="match status" value="2"/>
</dbReference>
<dbReference type="AlphaFoldDB" id="A0A239BYZ3"/>
<dbReference type="RefSeq" id="WP_089403211.1">
    <property type="nucleotide sequence ID" value="NZ_FZOH01000002.1"/>
</dbReference>
<evidence type="ECO:0000313" key="5">
    <source>
        <dbReference type="Proteomes" id="UP000198386"/>
    </source>
</evidence>
<dbReference type="PANTHER" id="PTHR13774:SF39">
    <property type="entry name" value="BIOSYNTHESIS PROTEIN, PUTATIVE-RELATED"/>
    <property type="match status" value="1"/>
</dbReference>